<dbReference type="Gene3D" id="3.90.550.10">
    <property type="entry name" value="Spore Coat Polysaccharide Biosynthesis Protein SpsA, Chain A"/>
    <property type="match status" value="1"/>
</dbReference>
<name>A0A9X3ZGK4_9HYPH</name>
<keyword evidence="2" id="KW-1185">Reference proteome</keyword>
<gene>
    <name evidence="1" type="ORF">OQ273_04325</name>
</gene>
<evidence type="ECO:0008006" key="3">
    <source>
        <dbReference type="Google" id="ProtNLM"/>
    </source>
</evidence>
<organism evidence="1 2">
    <name type="scientific">Hoeflea prorocentri</name>
    <dbReference type="NCBI Taxonomy" id="1922333"/>
    <lineage>
        <taxon>Bacteria</taxon>
        <taxon>Pseudomonadati</taxon>
        <taxon>Pseudomonadota</taxon>
        <taxon>Alphaproteobacteria</taxon>
        <taxon>Hyphomicrobiales</taxon>
        <taxon>Rhizobiaceae</taxon>
        <taxon>Hoeflea</taxon>
    </lineage>
</organism>
<evidence type="ECO:0000313" key="1">
    <source>
        <dbReference type="EMBL" id="MDA5397793.1"/>
    </source>
</evidence>
<dbReference type="EMBL" id="JAPJZI010000001">
    <property type="protein sequence ID" value="MDA5397793.1"/>
    <property type="molecule type" value="Genomic_DNA"/>
</dbReference>
<reference evidence="1" key="1">
    <citation type="submission" date="2022-11" db="EMBL/GenBank/DDBJ databases">
        <title>Draft genome sequence of Hoeflea poritis E7-10 and Hoeflea prorocentri PM5-8, separated from scleractinian coral Porites lutea and marine dinoflagellate.</title>
        <authorList>
            <person name="Zhang G."/>
            <person name="Wei Q."/>
            <person name="Cai L."/>
        </authorList>
    </citation>
    <scope>NUCLEOTIDE SEQUENCE</scope>
    <source>
        <strain evidence="1">PM5-8</strain>
    </source>
</reference>
<dbReference type="SUPFAM" id="SSF53448">
    <property type="entry name" value="Nucleotide-diphospho-sugar transferases"/>
    <property type="match status" value="1"/>
</dbReference>
<comment type="caution">
    <text evidence="1">The sequence shown here is derived from an EMBL/GenBank/DDBJ whole genome shotgun (WGS) entry which is preliminary data.</text>
</comment>
<dbReference type="Proteomes" id="UP001151234">
    <property type="component" value="Unassembled WGS sequence"/>
</dbReference>
<dbReference type="AlphaFoldDB" id="A0A9X3ZGK4"/>
<proteinExistence type="predicted"/>
<sequence length="309" mass="35156">MISIVIVGRNDNYGGDFEDRLFSTSLYNLKALEARGVEAELVFVEWNPLPGRPLLSEKLLSTIDKARCIVVDASIHRLISENRHIKLFEYHAKNAGAARARGSWLLLTNPDNYFGDDVLEFLQKGNFETRMLYRAGWIDIEDASSLNDPSLSDNHASDIEPYCMASGDFIFCSRSLFHEIGGFREDLTFSNTHKDAIFCTAAFEHTAPVQKIGNTYHLSHGRPGQNIRRVDFDWRKVDRQPQDSFGLTGDDIITTQNDRLTTLTLPDHLQRAAMERTLPEPVVPQAYRPPQPSVFRHPRKTLKRLLGLR</sequence>
<accession>A0A9X3ZGK4</accession>
<protein>
    <recommendedName>
        <fullName evidence="3">Glycosyl transferase family 2</fullName>
    </recommendedName>
</protein>
<evidence type="ECO:0000313" key="2">
    <source>
        <dbReference type="Proteomes" id="UP001151234"/>
    </source>
</evidence>
<dbReference type="InterPro" id="IPR029044">
    <property type="entry name" value="Nucleotide-diphossugar_trans"/>
</dbReference>
<dbReference type="RefSeq" id="WP_267989242.1">
    <property type="nucleotide sequence ID" value="NZ_JAPJZI010000001.1"/>
</dbReference>